<name>A0A501PRM9_9PROT</name>
<comment type="subcellular location">
    <subcellularLocation>
        <location evidence="9">Cell membrane</location>
        <topology evidence="9">Multi-pass membrane protein</topology>
    </subcellularLocation>
    <subcellularLocation>
        <location evidence="1">Membrane</location>
        <topology evidence="1">Multi-pass membrane protein</topology>
    </subcellularLocation>
</comment>
<dbReference type="RefSeq" id="WP_139938490.1">
    <property type="nucleotide sequence ID" value="NZ_JBHSYP010000022.1"/>
</dbReference>
<comment type="caution">
    <text evidence="9">Lacks conserved residue(s) required for the propagation of feature annotation.</text>
</comment>
<evidence type="ECO:0000313" key="13">
    <source>
        <dbReference type="Proteomes" id="UP000319148"/>
    </source>
</evidence>
<feature type="transmembrane region" description="Helical" evidence="9">
    <location>
        <begin position="386"/>
        <end position="408"/>
    </location>
</feature>
<comment type="subunit">
    <text evidence="9">Homodimer.</text>
</comment>
<dbReference type="InterPro" id="IPR006667">
    <property type="entry name" value="SLC41_membr_dom"/>
</dbReference>
<keyword evidence="6 9" id="KW-1133">Transmembrane helix</keyword>
<feature type="compositionally biased region" description="Basic residues" evidence="10">
    <location>
        <begin position="12"/>
        <end position="26"/>
    </location>
</feature>
<comment type="caution">
    <text evidence="12">The sequence shown here is derived from an EMBL/GenBank/DDBJ whole genome shotgun (WGS) entry which is preliminary data.</text>
</comment>
<gene>
    <name evidence="12" type="primary">mgtE</name>
    <name evidence="12" type="ORF">FIV46_03690</name>
</gene>
<dbReference type="PANTHER" id="PTHR43773">
    <property type="entry name" value="MAGNESIUM TRANSPORTER MGTE"/>
    <property type="match status" value="1"/>
</dbReference>
<dbReference type="SUPFAM" id="SSF161093">
    <property type="entry name" value="MgtE membrane domain-like"/>
    <property type="match status" value="1"/>
</dbReference>
<evidence type="ECO:0000256" key="9">
    <source>
        <dbReference type="RuleBase" id="RU362011"/>
    </source>
</evidence>
<feature type="domain" description="CBS" evidence="11">
    <location>
        <begin position="231"/>
        <end position="287"/>
    </location>
</feature>
<dbReference type="Proteomes" id="UP000319148">
    <property type="component" value="Unassembled WGS sequence"/>
</dbReference>
<dbReference type="PANTHER" id="PTHR43773:SF1">
    <property type="entry name" value="MAGNESIUM TRANSPORTER MGTE"/>
    <property type="match status" value="1"/>
</dbReference>
<dbReference type="Gene3D" id="1.25.60.10">
    <property type="entry name" value="MgtE N-terminal domain-like"/>
    <property type="match status" value="1"/>
</dbReference>
<dbReference type="InterPro" id="IPR046342">
    <property type="entry name" value="CBS_dom_sf"/>
</dbReference>
<dbReference type="InterPro" id="IPR000644">
    <property type="entry name" value="CBS_dom"/>
</dbReference>
<evidence type="ECO:0000256" key="10">
    <source>
        <dbReference type="SAM" id="MobiDB-lite"/>
    </source>
</evidence>
<dbReference type="SMART" id="SM00924">
    <property type="entry name" value="MgtE_N"/>
    <property type="match status" value="1"/>
</dbReference>
<sequence>MIDQDLLEPERKRKKKKKKNKKKKKLKQELLQHGPELVQEVVRAIEEEDIEVLDEVVEALHSADLADLFEQLTTEDRAALVSHLGEELDPDVLTELDEVARDHVITEMQDQHVVKAISELETDDAIHLLEDLDEDEQRKILDALPEDDRRAVEEGLSYPEESAGRLLQKKLIAVPSLWSVGKVIDFLREESSLPEDFYEIFVVDPLHHPIGTVRLSHLLRSGREVLVSDIMDTDPKVVPVDMDQEEVAFLFRQYDLTSMGVVDQNGRLIGMITVDDVVDVIDEEVQEDILRMAGVQDTDILETVWEASRNRIMWLVVNLGTALLASTVIAQFDATIEQMVALAILMPIVASLGGNAGNQAMTVAVRALATKELTPSNAMRVVTRELSIGLLNGSALAVLIGGLTAIWFKNPELGGVIALAMVVNVIVAGLAGIMVPLTLEKMKVDPALASTVLVTAITDVIGFLAFLGFAAFFLL</sequence>
<feature type="region of interest" description="Disordered" evidence="10">
    <location>
        <begin position="1"/>
        <end position="29"/>
    </location>
</feature>
<dbReference type="GO" id="GO:0046872">
    <property type="term" value="F:metal ion binding"/>
    <property type="evidence" value="ECO:0007669"/>
    <property type="project" value="UniProtKB-KW"/>
</dbReference>
<dbReference type="Gene3D" id="1.10.357.20">
    <property type="entry name" value="SLC41 divalent cation transporters, integral membrane domain"/>
    <property type="match status" value="1"/>
</dbReference>
<evidence type="ECO:0000256" key="3">
    <source>
        <dbReference type="ARBA" id="ARBA00022448"/>
    </source>
</evidence>
<dbReference type="CDD" id="cd04606">
    <property type="entry name" value="CBS_pair_Mg_transporter"/>
    <property type="match status" value="1"/>
</dbReference>
<keyword evidence="8" id="KW-0129">CBS domain</keyword>
<evidence type="ECO:0000259" key="11">
    <source>
        <dbReference type="PROSITE" id="PS51371"/>
    </source>
</evidence>
<keyword evidence="9" id="KW-0479">Metal-binding</keyword>
<dbReference type="PROSITE" id="PS51371">
    <property type="entry name" value="CBS"/>
    <property type="match status" value="1"/>
</dbReference>
<comment type="function">
    <text evidence="9">Acts as a magnesium transporter.</text>
</comment>
<dbReference type="AlphaFoldDB" id="A0A501PRM9"/>
<keyword evidence="7 9" id="KW-0472">Membrane</keyword>
<comment type="similarity">
    <text evidence="2 9">Belongs to the SLC41A transporter family.</text>
</comment>
<dbReference type="InterPro" id="IPR006668">
    <property type="entry name" value="Mg_transptr_MgtE_intracell_dom"/>
</dbReference>
<keyword evidence="5 9" id="KW-0460">Magnesium</keyword>
<evidence type="ECO:0000256" key="6">
    <source>
        <dbReference type="ARBA" id="ARBA00022989"/>
    </source>
</evidence>
<keyword evidence="13" id="KW-1185">Reference proteome</keyword>
<dbReference type="EMBL" id="VFIY01000004">
    <property type="protein sequence ID" value="TPD63190.1"/>
    <property type="molecule type" value="Genomic_DNA"/>
</dbReference>
<dbReference type="InterPro" id="IPR036739">
    <property type="entry name" value="SLC41_membr_dom_sf"/>
</dbReference>
<dbReference type="Gene3D" id="3.10.580.10">
    <property type="entry name" value="CBS-domain"/>
    <property type="match status" value="1"/>
</dbReference>
<dbReference type="NCBIfam" id="TIGR00400">
    <property type="entry name" value="mgtE"/>
    <property type="match status" value="1"/>
</dbReference>
<dbReference type="InterPro" id="IPR038076">
    <property type="entry name" value="MgtE_N_sf"/>
</dbReference>
<evidence type="ECO:0000256" key="8">
    <source>
        <dbReference type="PROSITE-ProRule" id="PRU00703"/>
    </source>
</evidence>
<organism evidence="12 13">
    <name type="scientific">Emcibacter nanhaiensis</name>
    <dbReference type="NCBI Taxonomy" id="1505037"/>
    <lineage>
        <taxon>Bacteria</taxon>
        <taxon>Pseudomonadati</taxon>
        <taxon>Pseudomonadota</taxon>
        <taxon>Alphaproteobacteria</taxon>
        <taxon>Emcibacterales</taxon>
        <taxon>Emcibacteraceae</taxon>
        <taxon>Emcibacter</taxon>
    </lineage>
</organism>
<keyword evidence="4 9" id="KW-0812">Transmembrane</keyword>
<dbReference type="SUPFAM" id="SSF54631">
    <property type="entry name" value="CBS-domain pair"/>
    <property type="match status" value="1"/>
</dbReference>
<dbReference type="SMART" id="SM00116">
    <property type="entry name" value="CBS"/>
    <property type="match status" value="2"/>
</dbReference>
<protein>
    <recommendedName>
        <fullName evidence="9">Magnesium transporter MgtE</fullName>
    </recommendedName>
</protein>
<feature type="transmembrane region" description="Helical" evidence="9">
    <location>
        <begin position="414"/>
        <end position="435"/>
    </location>
</feature>
<keyword evidence="3 9" id="KW-0813">Transport</keyword>
<evidence type="ECO:0000256" key="7">
    <source>
        <dbReference type="ARBA" id="ARBA00023136"/>
    </source>
</evidence>
<reference evidence="13" key="1">
    <citation type="submission" date="2019-06" db="EMBL/GenBank/DDBJ databases">
        <title>The complete genome of Emcibacter congregatus ZYLT.</title>
        <authorList>
            <person name="Zhao Z."/>
        </authorList>
    </citation>
    <scope>NUCLEOTIDE SEQUENCE [LARGE SCALE GENOMIC DNA]</scope>
    <source>
        <strain evidence="13">MCCC 1A06723</strain>
    </source>
</reference>
<accession>A0A501PRM9</accession>
<dbReference type="GO" id="GO:0015095">
    <property type="term" value="F:magnesium ion transmembrane transporter activity"/>
    <property type="evidence" value="ECO:0007669"/>
    <property type="project" value="UniProtKB-UniRule"/>
</dbReference>
<evidence type="ECO:0000256" key="2">
    <source>
        <dbReference type="ARBA" id="ARBA00009749"/>
    </source>
</evidence>
<dbReference type="OrthoDB" id="9790355at2"/>
<dbReference type="Pfam" id="PF00571">
    <property type="entry name" value="CBS"/>
    <property type="match status" value="1"/>
</dbReference>
<dbReference type="Pfam" id="PF03448">
    <property type="entry name" value="MgtE_N"/>
    <property type="match status" value="1"/>
</dbReference>
<dbReference type="GO" id="GO:0005886">
    <property type="term" value="C:plasma membrane"/>
    <property type="evidence" value="ECO:0007669"/>
    <property type="project" value="UniProtKB-SubCell"/>
</dbReference>
<evidence type="ECO:0000313" key="12">
    <source>
        <dbReference type="EMBL" id="TPD63190.1"/>
    </source>
</evidence>
<evidence type="ECO:0000256" key="1">
    <source>
        <dbReference type="ARBA" id="ARBA00004141"/>
    </source>
</evidence>
<feature type="transmembrane region" description="Helical" evidence="9">
    <location>
        <begin position="447"/>
        <end position="474"/>
    </location>
</feature>
<keyword evidence="9" id="KW-1003">Cell membrane</keyword>
<proteinExistence type="inferred from homology"/>
<dbReference type="InterPro" id="IPR006669">
    <property type="entry name" value="MgtE_transporter"/>
</dbReference>
<dbReference type="SUPFAM" id="SSF158791">
    <property type="entry name" value="MgtE N-terminal domain-like"/>
    <property type="match status" value="1"/>
</dbReference>
<evidence type="ECO:0000256" key="5">
    <source>
        <dbReference type="ARBA" id="ARBA00022842"/>
    </source>
</evidence>
<dbReference type="Pfam" id="PF01769">
    <property type="entry name" value="MgtE"/>
    <property type="match status" value="1"/>
</dbReference>
<evidence type="ECO:0000256" key="4">
    <source>
        <dbReference type="ARBA" id="ARBA00022692"/>
    </source>
</evidence>